<dbReference type="Gene3D" id="3.40.50.1400">
    <property type="match status" value="2"/>
</dbReference>
<dbReference type="PROSITE" id="PS00534">
    <property type="entry name" value="FERROCHELATASE"/>
    <property type="match status" value="1"/>
</dbReference>
<evidence type="ECO:0000313" key="10">
    <source>
        <dbReference type="EMBL" id="TQE93192.1"/>
    </source>
</evidence>
<name>A0A540V8Z0_9CHLR</name>
<keyword evidence="11" id="KW-1185">Reference proteome</keyword>
<evidence type="ECO:0000256" key="6">
    <source>
        <dbReference type="ARBA" id="ARBA00023244"/>
    </source>
</evidence>
<evidence type="ECO:0000256" key="2">
    <source>
        <dbReference type="ARBA" id="ARBA00022723"/>
    </source>
</evidence>
<dbReference type="GO" id="GO:0006783">
    <property type="term" value="P:heme biosynthetic process"/>
    <property type="evidence" value="ECO:0007669"/>
    <property type="project" value="UniProtKB-UniRule"/>
</dbReference>
<dbReference type="GO" id="GO:0046872">
    <property type="term" value="F:metal ion binding"/>
    <property type="evidence" value="ECO:0007669"/>
    <property type="project" value="UniProtKB-KW"/>
</dbReference>
<dbReference type="EMBL" id="VIGC01000047">
    <property type="protein sequence ID" value="TQE93192.1"/>
    <property type="molecule type" value="Genomic_DNA"/>
</dbReference>
<evidence type="ECO:0000256" key="7">
    <source>
        <dbReference type="ARBA" id="ARBA00024536"/>
    </source>
</evidence>
<dbReference type="InterPro" id="IPR001015">
    <property type="entry name" value="Ferrochelatase"/>
</dbReference>
<keyword evidence="8 9" id="KW-0963">Cytoplasm</keyword>
<organism evidence="10 11">
    <name type="scientific">Litorilinea aerophila</name>
    <dbReference type="NCBI Taxonomy" id="1204385"/>
    <lineage>
        <taxon>Bacteria</taxon>
        <taxon>Bacillati</taxon>
        <taxon>Chloroflexota</taxon>
        <taxon>Caldilineae</taxon>
        <taxon>Caldilineales</taxon>
        <taxon>Caldilineaceae</taxon>
        <taxon>Litorilinea</taxon>
    </lineage>
</organism>
<sequence>MREKVHYPIGVLIMAYGGPNSLEEIPGYLADIRNGRPTSPAVLEEITHNYSRIGGKSPLLEISQQQVAAVQARLDPERFRCYLGMRHWAPWIEEVVGQMVEDGITHAISLVLAPHFSKLSIAKYQEKIADGLAMYHGSIEFRHISSYHDAPLYIQALADRVREGLARWPEEERETVHVVFSAHSLPTRILRMGDPYDSQLRETARLVAQAAGLDTPGEPPRWSWSYQSAGRSPEPWLGPQLEEHIPALASQGIRNIVSVPVGFVADHVEILYDIDIEAQEVARAHGVRLERPPALNTDPRFIQTLVDLIQEQAAPWLGD</sequence>
<evidence type="ECO:0000256" key="9">
    <source>
        <dbReference type="RuleBase" id="RU000607"/>
    </source>
</evidence>
<evidence type="ECO:0000256" key="4">
    <source>
        <dbReference type="ARBA" id="ARBA00023133"/>
    </source>
</evidence>
<dbReference type="NCBIfam" id="TIGR00109">
    <property type="entry name" value="hemH"/>
    <property type="match status" value="1"/>
</dbReference>
<dbReference type="SUPFAM" id="SSF53800">
    <property type="entry name" value="Chelatase"/>
    <property type="match status" value="1"/>
</dbReference>
<dbReference type="GO" id="GO:0004325">
    <property type="term" value="F:ferrochelatase activity"/>
    <property type="evidence" value="ECO:0007669"/>
    <property type="project" value="UniProtKB-UniRule"/>
</dbReference>
<comment type="catalytic activity">
    <reaction evidence="8 9">
        <text>heme b + 2 H(+) = protoporphyrin IX + Fe(2+)</text>
        <dbReference type="Rhea" id="RHEA:22584"/>
        <dbReference type="ChEBI" id="CHEBI:15378"/>
        <dbReference type="ChEBI" id="CHEBI:29033"/>
        <dbReference type="ChEBI" id="CHEBI:57306"/>
        <dbReference type="ChEBI" id="CHEBI:60344"/>
        <dbReference type="EC" id="4.98.1.1"/>
    </reaction>
</comment>
<dbReference type="InterPro" id="IPR033644">
    <property type="entry name" value="Ferrochelatase_C"/>
</dbReference>
<dbReference type="RefSeq" id="WP_141612427.1">
    <property type="nucleotide sequence ID" value="NZ_VIGC02000047.1"/>
</dbReference>
<keyword evidence="5 8" id="KW-0456">Lyase</keyword>
<comment type="subcellular location">
    <subcellularLocation>
        <location evidence="8 9">Cytoplasm</location>
    </subcellularLocation>
</comment>
<proteinExistence type="inferred from homology"/>
<feature type="binding site" evidence="8">
    <location>
        <position position="183"/>
    </location>
    <ligand>
        <name>Fe(2+)</name>
        <dbReference type="ChEBI" id="CHEBI:29033"/>
    </ligand>
</feature>
<comment type="function">
    <text evidence="8 9">Catalyzes the ferrous insertion into protoporphyrin IX.</text>
</comment>
<dbReference type="HAMAP" id="MF_00323">
    <property type="entry name" value="Ferrochelatase"/>
    <property type="match status" value="1"/>
</dbReference>
<comment type="caution">
    <text evidence="10">The sequence shown here is derived from an EMBL/GenBank/DDBJ whole genome shotgun (WGS) entry which is preliminary data.</text>
</comment>
<dbReference type="PANTHER" id="PTHR11108:SF1">
    <property type="entry name" value="FERROCHELATASE, MITOCHONDRIAL"/>
    <property type="match status" value="1"/>
</dbReference>
<accession>A0A540V8Z0</accession>
<keyword evidence="4 8" id="KW-0350">Heme biosynthesis</keyword>
<gene>
    <name evidence="8" type="primary">hemH</name>
    <name evidence="10" type="ORF">FKZ61_22525</name>
</gene>
<comment type="pathway">
    <text evidence="8 9">Porphyrin-containing compound metabolism; protoheme biosynthesis; protoheme from protoporphyrin-IX: step 1/1.</text>
</comment>
<dbReference type="OrthoDB" id="9776380at2"/>
<dbReference type="FunFam" id="3.40.50.1400:FF:000007">
    <property type="entry name" value="Ferrochelatase"/>
    <property type="match status" value="1"/>
</dbReference>
<evidence type="ECO:0000313" key="11">
    <source>
        <dbReference type="Proteomes" id="UP000317371"/>
    </source>
</evidence>
<dbReference type="Proteomes" id="UP000317371">
    <property type="component" value="Unassembled WGS sequence"/>
</dbReference>
<evidence type="ECO:0000256" key="3">
    <source>
        <dbReference type="ARBA" id="ARBA00023004"/>
    </source>
</evidence>
<dbReference type="InterPro" id="IPR019772">
    <property type="entry name" value="Ferrochelatase_AS"/>
</dbReference>
<dbReference type="UniPathway" id="UPA00252">
    <property type="reaction ID" value="UER00325"/>
</dbReference>
<feature type="binding site" evidence="8">
    <location>
        <position position="269"/>
    </location>
    <ligand>
        <name>Fe(2+)</name>
        <dbReference type="ChEBI" id="CHEBI:29033"/>
    </ligand>
</feature>
<keyword evidence="2 8" id="KW-0479">Metal-binding</keyword>
<dbReference type="AlphaFoldDB" id="A0A540V8Z0"/>
<evidence type="ECO:0000256" key="5">
    <source>
        <dbReference type="ARBA" id="ARBA00023239"/>
    </source>
</evidence>
<protein>
    <recommendedName>
        <fullName evidence="8 9">Ferrochelatase</fullName>
        <ecNumber evidence="8 9">4.98.1.1</ecNumber>
    </recommendedName>
    <alternativeName>
        <fullName evidence="8">Heme synthase</fullName>
    </alternativeName>
    <alternativeName>
        <fullName evidence="8">Protoheme ferro-lyase</fullName>
    </alternativeName>
</protein>
<comment type="similarity">
    <text evidence="1 8 9">Belongs to the ferrochelatase family.</text>
</comment>
<keyword evidence="3 8" id="KW-0408">Iron</keyword>
<dbReference type="InterPro" id="IPR033659">
    <property type="entry name" value="Ferrochelatase_N"/>
</dbReference>
<keyword evidence="6 8" id="KW-0627">Porphyrin biosynthesis</keyword>
<dbReference type="EC" id="4.98.1.1" evidence="8 9"/>
<dbReference type="FunCoup" id="A0A540V8Z0">
    <property type="interactions" value="466"/>
</dbReference>
<dbReference type="PANTHER" id="PTHR11108">
    <property type="entry name" value="FERROCHELATASE"/>
    <property type="match status" value="1"/>
</dbReference>
<dbReference type="GO" id="GO:0005737">
    <property type="term" value="C:cytoplasm"/>
    <property type="evidence" value="ECO:0007669"/>
    <property type="project" value="UniProtKB-SubCell"/>
</dbReference>
<reference evidence="10 11" key="1">
    <citation type="submission" date="2019-06" db="EMBL/GenBank/DDBJ databases">
        <title>Genome sequence of Litorilinea aerophila BAA-2444.</title>
        <authorList>
            <person name="Maclea K.S."/>
            <person name="Maurais E.G."/>
            <person name="Iannazzi L.C."/>
        </authorList>
    </citation>
    <scope>NUCLEOTIDE SEQUENCE [LARGE SCALE GENOMIC DNA]</scope>
    <source>
        <strain evidence="10 11">ATCC BAA-2444</strain>
    </source>
</reference>
<evidence type="ECO:0000256" key="1">
    <source>
        <dbReference type="ARBA" id="ARBA00007718"/>
    </source>
</evidence>
<dbReference type="InParanoid" id="A0A540V8Z0"/>
<evidence type="ECO:0000256" key="8">
    <source>
        <dbReference type="HAMAP-Rule" id="MF_00323"/>
    </source>
</evidence>
<dbReference type="CDD" id="cd00419">
    <property type="entry name" value="Ferrochelatase_C"/>
    <property type="match status" value="1"/>
</dbReference>
<dbReference type="Pfam" id="PF00762">
    <property type="entry name" value="Ferrochelatase"/>
    <property type="match status" value="1"/>
</dbReference>
<comment type="catalytic activity">
    <reaction evidence="7">
        <text>Fe-coproporphyrin III + 2 H(+) = coproporphyrin III + Fe(2+)</text>
        <dbReference type="Rhea" id="RHEA:49572"/>
        <dbReference type="ChEBI" id="CHEBI:15378"/>
        <dbReference type="ChEBI" id="CHEBI:29033"/>
        <dbReference type="ChEBI" id="CHEBI:68438"/>
        <dbReference type="ChEBI" id="CHEBI:131725"/>
        <dbReference type="EC" id="4.99.1.9"/>
    </reaction>
    <physiologicalReaction direction="right-to-left" evidence="7">
        <dbReference type="Rhea" id="RHEA:49574"/>
    </physiologicalReaction>
</comment>
<dbReference type="CDD" id="cd03411">
    <property type="entry name" value="Ferrochelatase_N"/>
    <property type="match status" value="1"/>
</dbReference>